<evidence type="ECO:0000256" key="1">
    <source>
        <dbReference type="SAM" id="MobiDB-lite"/>
    </source>
</evidence>
<feature type="transmembrane region" description="Helical" evidence="2">
    <location>
        <begin position="86"/>
        <end position="107"/>
    </location>
</feature>
<keyword evidence="2" id="KW-1133">Transmembrane helix</keyword>
<feature type="region of interest" description="Disordered" evidence="1">
    <location>
        <begin position="1"/>
        <end position="34"/>
    </location>
</feature>
<evidence type="ECO:0000256" key="2">
    <source>
        <dbReference type="SAM" id="Phobius"/>
    </source>
</evidence>
<accession>A0ABY8VK87</accession>
<dbReference type="EMBL" id="CP126969">
    <property type="protein sequence ID" value="WIM67985.1"/>
    <property type="molecule type" value="Genomic_DNA"/>
</dbReference>
<keyword evidence="2" id="KW-0812">Transmembrane</keyword>
<reference evidence="3 4" key="1">
    <citation type="submission" date="2023-05" db="EMBL/GenBank/DDBJ databases">
        <title>Corynebacterium suedekumii sp. nov. and Corynebacterium breve sp. nov. isolated from raw cow's milk.</title>
        <authorList>
            <person name="Baer M.K."/>
            <person name="Mehl L."/>
            <person name="Hellmuth R."/>
            <person name="Marke G."/>
            <person name="Lipski A."/>
        </authorList>
    </citation>
    <scope>NUCLEOTIDE SEQUENCE [LARGE SCALE GENOMIC DNA]</scope>
    <source>
        <strain evidence="3 4">R4</strain>
    </source>
</reference>
<evidence type="ECO:0000313" key="4">
    <source>
        <dbReference type="Proteomes" id="UP001225598"/>
    </source>
</evidence>
<organism evidence="3 4">
    <name type="scientific">Corynebacterium breve</name>
    <dbReference type="NCBI Taxonomy" id="3049799"/>
    <lineage>
        <taxon>Bacteria</taxon>
        <taxon>Bacillati</taxon>
        <taxon>Actinomycetota</taxon>
        <taxon>Actinomycetes</taxon>
        <taxon>Mycobacteriales</taxon>
        <taxon>Corynebacteriaceae</taxon>
        <taxon>Corynebacterium</taxon>
    </lineage>
</organism>
<sequence length="123" mass="13280">MSAENSVADIKTESHPEYSGGQLQDTYIDGYEPNSLTAPHSSLQRTSTWVAMGMIMAGIATCGILIYGIGTGLWGNGTSPDLSKNLTIIGAILTVVFFVGGAGLLHYGRRYYRQYRAETGRKN</sequence>
<protein>
    <submittedName>
        <fullName evidence="3">Uncharacterized protein</fullName>
    </submittedName>
</protein>
<dbReference type="RefSeq" id="WP_284825309.1">
    <property type="nucleotide sequence ID" value="NZ_CP126969.1"/>
</dbReference>
<dbReference type="Proteomes" id="UP001225598">
    <property type="component" value="Chromosome"/>
</dbReference>
<keyword evidence="4" id="KW-1185">Reference proteome</keyword>
<evidence type="ECO:0000313" key="3">
    <source>
        <dbReference type="EMBL" id="WIM67985.1"/>
    </source>
</evidence>
<proteinExistence type="predicted"/>
<name>A0ABY8VK87_9CORY</name>
<keyword evidence="2" id="KW-0472">Membrane</keyword>
<gene>
    <name evidence="3" type="ORF">QP027_00870</name>
</gene>
<feature type="transmembrane region" description="Helical" evidence="2">
    <location>
        <begin position="49"/>
        <end position="74"/>
    </location>
</feature>